<name>A0A426YM38_ENSVE</name>
<organism evidence="1 2">
    <name type="scientific">Ensete ventricosum</name>
    <name type="common">Abyssinian banana</name>
    <name type="synonym">Musa ensete</name>
    <dbReference type="NCBI Taxonomy" id="4639"/>
    <lineage>
        <taxon>Eukaryota</taxon>
        <taxon>Viridiplantae</taxon>
        <taxon>Streptophyta</taxon>
        <taxon>Embryophyta</taxon>
        <taxon>Tracheophyta</taxon>
        <taxon>Spermatophyta</taxon>
        <taxon>Magnoliopsida</taxon>
        <taxon>Liliopsida</taxon>
        <taxon>Zingiberales</taxon>
        <taxon>Musaceae</taxon>
        <taxon>Ensete</taxon>
    </lineage>
</organism>
<dbReference type="AlphaFoldDB" id="A0A426YM38"/>
<protein>
    <submittedName>
        <fullName evidence="1">Uncharacterized protein</fullName>
    </submittedName>
</protein>
<gene>
    <name evidence="1" type="ORF">B296_00025089</name>
</gene>
<dbReference type="PANTHER" id="PTHR47868">
    <property type="entry name" value="OS05G0457700 PROTEIN"/>
    <property type="match status" value="1"/>
</dbReference>
<comment type="caution">
    <text evidence="1">The sequence shown here is derived from an EMBL/GenBank/DDBJ whole genome shotgun (WGS) entry which is preliminary data.</text>
</comment>
<dbReference type="Proteomes" id="UP000287651">
    <property type="component" value="Unassembled WGS sequence"/>
</dbReference>
<reference evidence="1 2" key="1">
    <citation type="journal article" date="2014" name="Agronomy (Basel)">
        <title>A Draft Genome Sequence for Ensete ventricosum, the Drought-Tolerant Tree Against Hunger.</title>
        <authorList>
            <person name="Harrison J."/>
            <person name="Moore K.A."/>
            <person name="Paszkiewicz K."/>
            <person name="Jones T."/>
            <person name="Grant M."/>
            <person name="Ambacheew D."/>
            <person name="Muzemil S."/>
            <person name="Studholme D.J."/>
        </authorList>
    </citation>
    <scope>NUCLEOTIDE SEQUENCE [LARGE SCALE GENOMIC DNA]</scope>
</reference>
<accession>A0A426YM38</accession>
<evidence type="ECO:0000313" key="1">
    <source>
        <dbReference type="EMBL" id="RRT52785.1"/>
    </source>
</evidence>
<proteinExistence type="predicted"/>
<dbReference type="GO" id="GO:0005739">
    <property type="term" value="C:mitochondrion"/>
    <property type="evidence" value="ECO:0007669"/>
    <property type="project" value="TreeGrafter"/>
</dbReference>
<dbReference type="PANTHER" id="PTHR47868:SF2">
    <property type="entry name" value="OS05G0457700 PROTEIN"/>
    <property type="match status" value="1"/>
</dbReference>
<sequence length="124" mass="13054">MLGRFVARRTATKVLLQYPKTIPLPVAAARCLGTGGVDASSHERLALEMIRYALSHARSQKSGDSYAHALLVLEQGLSNLRGVVGAGGAVDGAGSSDNAMGMLMLAMSTLHYERLLLTLLDCGV</sequence>
<dbReference type="EMBL" id="AMZH03011489">
    <property type="protein sequence ID" value="RRT52785.1"/>
    <property type="molecule type" value="Genomic_DNA"/>
</dbReference>
<evidence type="ECO:0000313" key="2">
    <source>
        <dbReference type="Proteomes" id="UP000287651"/>
    </source>
</evidence>